<sequence>MSGGDGGESEITDRLHRRLSPSTRSLAGRYAVVAILVFLVVAAGGGYLTYDVQTAPETRFETQTVGTWEPDAGFSHSAVVSNTSIVFDRGQRLSERELYFTRISPVLDGQYRLSHSGDADTATGRVDLRLVLQATEEVDTDDGETETVTYWRQIDPLASEEIDRLPPGETHIVQFETNATELTNRLDRIEEDLGASPGTREIVVVADTTFEAEVEGERFTEERTDRLRLEPDGGTYSVDSEVDSSEPYEATATVEVPVEHSPAELYGGPALVVLGLLGALGVGGLTHRGAFAVSPAERRRLTFQRAREDYDEWISRGTLPDESADRVIELDSLEDAVDTAIDSDRRVVERVEPTPRYATVVDDIEYRFDPPDVVAEAVSPAVDGGIDVAVGGGDGSATGDPPGAGSDADDGDESAGEGSPVRDGDSDPRNP</sequence>
<reference evidence="3 4" key="1">
    <citation type="journal article" date="2013" name="Genome Announc.">
        <title>Genome of the haloarchaeon Natronomonas moolapensis, a neutrophilic member of a previously haloalkaliphilic genus.</title>
        <authorList>
            <person name="Dyall-Smith M.L."/>
            <person name="Pfeiffer F."/>
            <person name="Oberwinkler T."/>
            <person name="Klee K."/>
            <person name="Rampp M."/>
            <person name="Palm P."/>
            <person name="Gross K."/>
            <person name="Schuster S.C."/>
            <person name="Oesterhelt D."/>
        </authorList>
    </citation>
    <scope>NUCLEOTIDE SEQUENCE [LARGE SCALE GENOMIC DNA]</scope>
    <source>
        <strain evidence="4">DSM 18674 / JCM 14361 / 8.8.11</strain>
    </source>
</reference>
<dbReference type="KEGG" id="nmo:Nmlp_3405"/>
<keyword evidence="4" id="KW-1185">Reference proteome</keyword>
<feature type="region of interest" description="Disordered" evidence="1">
    <location>
        <begin position="385"/>
        <end position="431"/>
    </location>
</feature>
<evidence type="ECO:0000313" key="3">
    <source>
        <dbReference type="EMBL" id="CCQ37534.1"/>
    </source>
</evidence>
<evidence type="ECO:0008006" key="5">
    <source>
        <dbReference type="Google" id="ProtNLM"/>
    </source>
</evidence>
<dbReference type="Pfam" id="PF17231">
    <property type="entry name" value="DUF5305"/>
    <property type="match status" value="1"/>
</dbReference>
<evidence type="ECO:0000256" key="1">
    <source>
        <dbReference type="SAM" id="MobiDB-lite"/>
    </source>
</evidence>
<name>M1XT19_NATM8</name>
<keyword evidence="2" id="KW-0472">Membrane</keyword>
<dbReference type="HOGENOM" id="CLU_038446_2_0_2"/>
<dbReference type="Proteomes" id="UP000011867">
    <property type="component" value="Chromosome"/>
</dbReference>
<keyword evidence="2" id="KW-1133">Transmembrane helix</keyword>
<protein>
    <recommendedName>
        <fullName evidence="5">DUF5305 domain-containing protein</fullName>
    </recommendedName>
</protein>
<feature type="compositionally biased region" description="Low complexity" evidence="1">
    <location>
        <begin position="397"/>
        <end position="406"/>
    </location>
</feature>
<dbReference type="EMBL" id="HF582854">
    <property type="protein sequence ID" value="CCQ37534.1"/>
    <property type="molecule type" value="Genomic_DNA"/>
</dbReference>
<organism evidence="3 4">
    <name type="scientific">Natronomonas moolapensis (strain DSM 18674 / CECT 7526 / JCM 14361 / 8.8.11)</name>
    <dbReference type="NCBI Taxonomy" id="268739"/>
    <lineage>
        <taxon>Archaea</taxon>
        <taxon>Methanobacteriati</taxon>
        <taxon>Methanobacteriota</taxon>
        <taxon>Stenosarchaea group</taxon>
        <taxon>Halobacteria</taxon>
        <taxon>Halobacteriales</taxon>
        <taxon>Natronomonadaceae</taxon>
        <taxon>Natronomonas</taxon>
    </lineage>
</organism>
<gene>
    <name evidence="3" type="ordered locus">Nmlp_3405</name>
</gene>
<feature type="compositionally biased region" description="Basic and acidic residues" evidence="1">
    <location>
        <begin position="420"/>
        <end position="431"/>
    </location>
</feature>
<evidence type="ECO:0000256" key="2">
    <source>
        <dbReference type="SAM" id="Phobius"/>
    </source>
</evidence>
<feature type="transmembrane region" description="Helical" evidence="2">
    <location>
        <begin position="27"/>
        <end position="50"/>
    </location>
</feature>
<dbReference type="AlphaFoldDB" id="M1XT19"/>
<proteinExistence type="predicted"/>
<keyword evidence="2" id="KW-0812">Transmembrane</keyword>
<evidence type="ECO:0000313" key="4">
    <source>
        <dbReference type="Proteomes" id="UP000011867"/>
    </source>
</evidence>
<dbReference type="InterPro" id="IPR035185">
    <property type="entry name" value="DUF5305"/>
</dbReference>
<dbReference type="eggNOG" id="arCOG04474">
    <property type="taxonomic scope" value="Archaea"/>
</dbReference>
<accession>M1XT19</accession>